<protein>
    <submittedName>
        <fullName evidence="2">AlpA family phage regulatory protein</fullName>
    </submittedName>
</protein>
<evidence type="ECO:0000256" key="1">
    <source>
        <dbReference type="SAM" id="MobiDB-lite"/>
    </source>
</evidence>
<dbReference type="Pfam" id="PF05930">
    <property type="entry name" value="Phage_AlpA"/>
    <property type="match status" value="1"/>
</dbReference>
<dbReference type="AlphaFoldDB" id="A0AA42L7Z3"/>
<comment type="caution">
    <text evidence="2">The sequence shown here is derived from an EMBL/GenBank/DDBJ whole genome shotgun (WGS) entry which is preliminary data.</text>
</comment>
<proteinExistence type="predicted"/>
<dbReference type="RefSeq" id="WP_279860561.1">
    <property type="nucleotide sequence ID" value="NZ_JAODZU010000024.1"/>
</dbReference>
<gene>
    <name evidence="2" type="ORF">N7330_16640</name>
</gene>
<dbReference type="Proteomes" id="UP001158297">
    <property type="component" value="Unassembled WGS sequence"/>
</dbReference>
<feature type="region of interest" description="Disordered" evidence="1">
    <location>
        <begin position="1"/>
        <end position="22"/>
    </location>
</feature>
<dbReference type="InterPro" id="IPR010260">
    <property type="entry name" value="AlpA"/>
</dbReference>
<accession>A0AA42L7Z3</accession>
<dbReference type="EMBL" id="JAODZU010000024">
    <property type="protein sequence ID" value="MDH0364669.1"/>
    <property type="molecule type" value="Genomic_DNA"/>
</dbReference>
<organism evidence="2 3">
    <name type="scientific">Comamonas aquatica</name>
    <dbReference type="NCBI Taxonomy" id="225991"/>
    <lineage>
        <taxon>Bacteria</taxon>
        <taxon>Pseudomonadati</taxon>
        <taxon>Pseudomonadota</taxon>
        <taxon>Betaproteobacteria</taxon>
        <taxon>Burkholderiales</taxon>
        <taxon>Comamonadaceae</taxon>
        <taxon>Comamonas</taxon>
    </lineage>
</organism>
<sequence>MTDSKAPAVASASVSQQSSRAPVVNTFQSARPKAAASLLGVGVSTFWRWAKEREDFPKARKLSSSCTVFDVQELMAWRDAQAKQ</sequence>
<evidence type="ECO:0000313" key="2">
    <source>
        <dbReference type="EMBL" id="MDH0364669.1"/>
    </source>
</evidence>
<reference evidence="2" key="1">
    <citation type="submission" date="2022-09" db="EMBL/GenBank/DDBJ databases">
        <title>Intensive care unit water sources are persistently colonized with multi-drug resistant bacteria and are the site of extensive horizontal gene transfer of antibiotic resistance genes.</title>
        <authorList>
            <person name="Diorio-Toth L."/>
        </authorList>
    </citation>
    <scope>NUCLEOTIDE SEQUENCE</scope>
    <source>
        <strain evidence="2">GD04130</strain>
    </source>
</reference>
<name>A0AA42L7Z3_9BURK</name>
<evidence type="ECO:0000313" key="3">
    <source>
        <dbReference type="Proteomes" id="UP001158297"/>
    </source>
</evidence>